<dbReference type="SUPFAM" id="SSF53383">
    <property type="entry name" value="PLP-dependent transferases"/>
    <property type="match status" value="1"/>
</dbReference>
<sequence length="390" mass="43745">MQQASRLRQLPPYLFARIEKKIEEMKERGVDIISLGIGDPDRPTPQHVIEKLAEQAQNPENHRYPTSVGMLEYRKAVAEWYERRFGVSLDPKSEVVTLIGSKEGIGHISFCYVDPGDINLVPDPAYPVYGIGTLLAGGEPYLMPLREENGFLPDLESIPSEVARKAKLMFLNYPNNPTGALADEEFFRQVVEFAKNYDLIVCHDAAYSEITFDGYQAPSFLQVEGAKEVGIEFNSLSKPFNMTGWRIGWAVGNSEVIEALGRLKSNLDSGAFQAIQYAAIEALRGPQDAVRQMQEIYRERRDLVVEGLNSMGWNLKKPKATFYVWAPVPKGYTSSEFAEMLIEKAGVIVTPGIGYGQSGEGYFRIALCLEKDRIQEALERMKKALGKVEF</sequence>
<evidence type="ECO:0000313" key="12">
    <source>
        <dbReference type="EMBL" id="GAW93948.1"/>
    </source>
</evidence>
<dbReference type="EC" id="2.6.1.83" evidence="3 9"/>
<comment type="caution">
    <text evidence="9">Lacks conserved residue(s) required for the propagation of feature annotation.</text>
</comment>
<protein>
    <recommendedName>
        <fullName evidence="4 9">LL-diaminopimelate aminotransferase</fullName>
        <shortName evidence="9">DAP-AT</shortName>
        <shortName evidence="9">DAP-aminotransferase</shortName>
        <shortName evidence="9">LL-DAP-aminotransferase</shortName>
        <ecNumber evidence="3 9">2.6.1.83</ecNumber>
    </recommendedName>
</protein>
<organism evidence="12 13">
    <name type="scientific">Calderihabitans maritimus</name>
    <dbReference type="NCBI Taxonomy" id="1246530"/>
    <lineage>
        <taxon>Bacteria</taxon>
        <taxon>Bacillati</taxon>
        <taxon>Bacillota</taxon>
        <taxon>Clostridia</taxon>
        <taxon>Neomoorellales</taxon>
        <taxon>Calderihabitantaceae</taxon>
        <taxon>Calderihabitans</taxon>
    </lineage>
</organism>
<comment type="pathway">
    <text evidence="2 9">Amino-acid biosynthesis; L-lysine biosynthesis via DAP pathway; LL-2,6-diaminopimelate from (S)-tetrahydrodipicolinate (aminotransferase route): step 1/1.</text>
</comment>
<evidence type="ECO:0000256" key="4">
    <source>
        <dbReference type="ARBA" id="ARBA00018052"/>
    </source>
</evidence>
<evidence type="ECO:0000313" key="13">
    <source>
        <dbReference type="Proteomes" id="UP000197032"/>
    </source>
</evidence>
<evidence type="ECO:0000256" key="5">
    <source>
        <dbReference type="ARBA" id="ARBA00022576"/>
    </source>
</evidence>
<feature type="binding site" evidence="9">
    <location>
        <position position="246"/>
    </location>
    <ligand>
        <name>pyridoxal 5'-phosphate</name>
        <dbReference type="ChEBI" id="CHEBI:597326"/>
    </ligand>
</feature>
<dbReference type="RefSeq" id="WP_088554986.1">
    <property type="nucleotide sequence ID" value="NZ_BDGJ01000195.1"/>
</dbReference>
<comment type="subunit">
    <text evidence="9">Homodimer.</text>
</comment>
<dbReference type="AlphaFoldDB" id="A0A1Z5HX06"/>
<dbReference type="Proteomes" id="UP000197032">
    <property type="component" value="Unassembled WGS sequence"/>
</dbReference>
<evidence type="ECO:0000256" key="10">
    <source>
        <dbReference type="RuleBase" id="RU000481"/>
    </source>
</evidence>
<feature type="binding site" evidence="9">
    <location>
        <position position="13"/>
    </location>
    <ligand>
        <name>substrate</name>
    </ligand>
</feature>
<dbReference type="PROSITE" id="PS00105">
    <property type="entry name" value="AA_TRANSFER_CLASS_1"/>
    <property type="match status" value="1"/>
</dbReference>
<dbReference type="PANTHER" id="PTHR42832:SF3">
    <property type="entry name" value="L-GLUTAMINE--4-(METHYLSULFANYL)-2-OXOBUTANOATE AMINOTRANSFERASE"/>
    <property type="match status" value="1"/>
</dbReference>
<dbReference type="InterPro" id="IPR050881">
    <property type="entry name" value="LL-DAP_aminotransferase"/>
</dbReference>
<comment type="function">
    <text evidence="9">Involved in the synthesis of meso-diaminopimelate (m-DAP or DL-DAP), required for both lysine and peptidoglycan biosynthesis. Catalyzes the direct conversion of tetrahydrodipicolinate to LL-diaminopimelate.</text>
</comment>
<keyword evidence="13" id="KW-1185">Reference proteome</keyword>
<keyword evidence="5 9" id="KW-0032">Aminotransferase</keyword>
<feature type="binding site" evidence="9">
    <location>
        <position position="176"/>
    </location>
    <ligand>
        <name>pyridoxal 5'-phosphate</name>
        <dbReference type="ChEBI" id="CHEBI:597326"/>
    </ligand>
</feature>
<feature type="domain" description="Aminotransferase class I/classII large" evidence="11">
    <location>
        <begin position="31"/>
        <end position="380"/>
    </location>
</feature>
<dbReference type="InterPro" id="IPR019942">
    <property type="entry name" value="DapL/ALD1"/>
</dbReference>
<keyword evidence="6 9" id="KW-0808">Transferase</keyword>
<comment type="similarity">
    <text evidence="9">Belongs to the class-I pyridoxal-phosphate-dependent aminotransferase family. LL-diaminopimelate aminotransferase subfamily.</text>
</comment>
<evidence type="ECO:0000256" key="2">
    <source>
        <dbReference type="ARBA" id="ARBA00004982"/>
    </source>
</evidence>
<accession>A0A1Z5HX06</accession>
<evidence type="ECO:0000256" key="3">
    <source>
        <dbReference type="ARBA" id="ARBA00013138"/>
    </source>
</evidence>
<dbReference type="NCBIfam" id="NF006756">
    <property type="entry name" value="PRK09276.1"/>
    <property type="match status" value="1"/>
</dbReference>
<evidence type="ECO:0000256" key="7">
    <source>
        <dbReference type="ARBA" id="ARBA00022898"/>
    </source>
</evidence>
<name>A0A1Z5HX06_9FIRM</name>
<reference evidence="13" key="1">
    <citation type="journal article" date="2017" name="Appl. Environ. Microbiol.">
        <title>Genomic Analysis of Calderihabitans maritimus KKC1, a Thermophilic, Hydrogenogenic, Carboxydotrophic Bacterium Isolated from Marine Sediment.</title>
        <authorList>
            <person name="Omae K."/>
            <person name="Yoneda Y."/>
            <person name="Fukuyama Y."/>
            <person name="Yoshida T."/>
            <person name="Sako Y."/>
        </authorList>
    </citation>
    <scope>NUCLEOTIDE SEQUENCE [LARGE SCALE GENOMIC DNA]</scope>
    <source>
        <strain evidence="13">KKC1</strain>
    </source>
</reference>
<dbReference type="PANTHER" id="PTHR42832">
    <property type="entry name" value="AMINO ACID AMINOTRANSFERASE"/>
    <property type="match status" value="1"/>
</dbReference>
<dbReference type="InterPro" id="IPR004839">
    <property type="entry name" value="Aminotransferase_I/II_large"/>
</dbReference>
<evidence type="ECO:0000259" key="11">
    <source>
        <dbReference type="Pfam" id="PF00155"/>
    </source>
</evidence>
<comment type="catalytic activity">
    <reaction evidence="8 9">
        <text>(2S,6S)-2,6-diaminopimelate + 2-oxoglutarate = (S)-2,3,4,5-tetrahydrodipicolinate + L-glutamate + H2O + H(+)</text>
        <dbReference type="Rhea" id="RHEA:23988"/>
        <dbReference type="ChEBI" id="CHEBI:15377"/>
        <dbReference type="ChEBI" id="CHEBI:15378"/>
        <dbReference type="ChEBI" id="CHEBI:16810"/>
        <dbReference type="ChEBI" id="CHEBI:16845"/>
        <dbReference type="ChEBI" id="CHEBI:29985"/>
        <dbReference type="ChEBI" id="CHEBI:57609"/>
        <dbReference type="EC" id="2.6.1.83"/>
    </reaction>
</comment>
<evidence type="ECO:0000256" key="9">
    <source>
        <dbReference type="HAMAP-Rule" id="MF_01642"/>
    </source>
</evidence>
<feature type="binding site" evidence="9">
    <location>
        <position position="364"/>
    </location>
    <ligand>
        <name>substrate</name>
    </ligand>
</feature>
<feature type="binding site" evidence="9">
    <location>
        <position position="126"/>
    </location>
    <ligand>
        <name>pyridoxal 5'-phosphate</name>
        <dbReference type="ChEBI" id="CHEBI:597326"/>
    </ligand>
</feature>
<feature type="binding site" evidence="9">
    <location>
        <position position="207"/>
    </location>
    <ligand>
        <name>pyridoxal 5'-phosphate</name>
        <dbReference type="ChEBI" id="CHEBI:597326"/>
    </ligand>
</feature>
<dbReference type="GO" id="GO:0030170">
    <property type="term" value="F:pyridoxal phosphate binding"/>
    <property type="evidence" value="ECO:0007669"/>
    <property type="project" value="UniProtKB-UniRule"/>
</dbReference>
<dbReference type="HAMAP" id="MF_01642">
    <property type="entry name" value="DapL_aminotrans_1"/>
    <property type="match status" value="1"/>
</dbReference>
<dbReference type="Pfam" id="PF00155">
    <property type="entry name" value="Aminotran_1_2"/>
    <property type="match status" value="1"/>
</dbReference>
<gene>
    <name evidence="9" type="primary">dapL</name>
    <name evidence="12" type="ORF">KKC1_30680</name>
</gene>
<comment type="cofactor">
    <cofactor evidence="1 9 10">
        <name>pyridoxal 5'-phosphate</name>
        <dbReference type="ChEBI" id="CHEBI:597326"/>
    </cofactor>
</comment>
<evidence type="ECO:0000256" key="8">
    <source>
        <dbReference type="ARBA" id="ARBA00051934"/>
    </source>
</evidence>
<dbReference type="GO" id="GO:0010285">
    <property type="term" value="F:L,L-diaminopimelate aminotransferase activity"/>
    <property type="evidence" value="ECO:0007669"/>
    <property type="project" value="UniProtKB-UniRule"/>
</dbReference>
<keyword evidence="7 9" id="KW-0663">Pyridoxal phosphate</keyword>
<dbReference type="NCBIfam" id="TIGR03540">
    <property type="entry name" value="DapC_direct"/>
    <property type="match status" value="1"/>
</dbReference>
<dbReference type="Gene3D" id="3.90.1150.10">
    <property type="entry name" value="Aspartate Aminotransferase, domain 1"/>
    <property type="match status" value="1"/>
</dbReference>
<feature type="binding site" evidence="9">
    <location>
        <position position="176"/>
    </location>
    <ligand>
        <name>substrate</name>
    </ligand>
</feature>
<evidence type="ECO:0000256" key="6">
    <source>
        <dbReference type="ARBA" id="ARBA00022679"/>
    </source>
</evidence>
<feature type="binding site" evidence="9">
    <location>
        <begin position="235"/>
        <end position="237"/>
    </location>
    <ligand>
        <name>pyridoxal 5'-phosphate</name>
        <dbReference type="ChEBI" id="CHEBI:597326"/>
    </ligand>
</feature>
<dbReference type="CDD" id="cd00609">
    <property type="entry name" value="AAT_like"/>
    <property type="match status" value="1"/>
</dbReference>
<feature type="modified residue" description="N6-(pyridoxal phosphate)lysine" evidence="9">
    <location>
        <position position="238"/>
    </location>
</feature>
<feature type="binding site" evidence="9">
    <location>
        <position position="126"/>
    </location>
    <ligand>
        <name>substrate</name>
    </ligand>
</feature>
<dbReference type="InterPro" id="IPR019881">
    <property type="entry name" value="DAP-NH2Trfase_DapL_Desulfo"/>
</dbReference>
<evidence type="ECO:0000256" key="1">
    <source>
        <dbReference type="ARBA" id="ARBA00001933"/>
    </source>
</evidence>
<dbReference type="UniPathway" id="UPA00034">
    <property type="reaction ID" value="UER00466"/>
</dbReference>
<dbReference type="InterPro" id="IPR015422">
    <property type="entry name" value="PyrdxlP-dep_Trfase_small"/>
</dbReference>
<comment type="caution">
    <text evidence="12">The sequence shown here is derived from an EMBL/GenBank/DDBJ whole genome shotgun (WGS) entry which is preliminary data.</text>
</comment>
<proteinExistence type="inferred from homology"/>
<dbReference type="InterPro" id="IPR015421">
    <property type="entry name" value="PyrdxlP-dep_Trfase_major"/>
</dbReference>
<feature type="binding site" evidence="9">
    <location>
        <position position="38"/>
    </location>
    <ligand>
        <name>substrate</name>
    </ligand>
</feature>
<dbReference type="Gene3D" id="3.40.640.10">
    <property type="entry name" value="Type I PLP-dependent aspartate aminotransferase-like (Major domain)"/>
    <property type="match status" value="1"/>
</dbReference>
<dbReference type="EMBL" id="BDGJ01000195">
    <property type="protein sequence ID" value="GAW93948.1"/>
    <property type="molecule type" value="Genomic_DNA"/>
</dbReference>
<dbReference type="GO" id="GO:0033362">
    <property type="term" value="P:lysine biosynthetic process via diaminopimelate, diaminopimelate-aminotransferase pathway"/>
    <property type="evidence" value="ECO:0007669"/>
    <property type="project" value="UniProtKB-UniRule"/>
</dbReference>
<dbReference type="OrthoDB" id="9803354at2"/>
<dbReference type="InterPro" id="IPR004838">
    <property type="entry name" value="NHTrfase_class1_PyrdxlP-BS"/>
</dbReference>
<dbReference type="InterPro" id="IPR015424">
    <property type="entry name" value="PyrdxlP-dep_Trfase"/>
</dbReference>